<protein>
    <submittedName>
        <fullName evidence="2">Putative transposase</fullName>
    </submittedName>
</protein>
<dbReference type="PATRIC" id="fig|267850.7.peg.650"/>
<gene>
    <name evidence="2" type="ORF">ADINL_0656</name>
</gene>
<dbReference type="InterPro" id="IPR051699">
    <property type="entry name" value="Rpn/YhgA-like_nuclease"/>
</dbReference>
<dbReference type="Pfam" id="PF04754">
    <property type="entry name" value="Transposase_31"/>
    <property type="match status" value="1"/>
</dbReference>
<reference evidence="2 3" key="1">
    <citation type="journal article" date="2005" name="Int. J. Syst. Evol. Microbiol.">
        <title>Nitrincola lacisaponensis gen. nov., sp. nov., a novel alkaliphilic bacterium isolated from an alkaline, saline lake.</title>
        <authorList>
            <person name="Dimitriu P.A."/>
            <person name="Shukla S.K."/>
            <person name="Conradt J."/>
            <person name="Marquez M.C."/>
            <person name="Ventosa A."/>
            <person name="Maglia A."/>
            <person name="Peyton B.M."/>
            <person name="Pinkart H.C."/>
            <person name="Mormile M.R."/>
        </authorList>
    </citation>
    <scope>NUCLEOTIDE SEQUENCE [LARGE SCALE GENOMIC DNA]</scope>
    <source>
        <strain evidence="2 3">4CA</strain>
    </source>
</reference>
<dbReference type="GO" id="GO:0006310">
    <property type="term" value="P:DNA recombination"/>
    <property type="evidence" value="ECO:0007669"/>
    <property type="project" value="TreeGrafter"/>
</dbReference>
<sequence length="74" mass="9018">MNTLDFSTLETVKNQFITDDFRQREDDIIWRVRSMDGWVYVYLLIEFQSRIDRFMAVRMLTYVSLLYQELIVVA</sequence>
<dbReference type="AlphaFoldDB" id="A0A063Y9L1"/>
<dbReference type="EMBL" id="JMSZ01000015">
    <property type="protein sequence ID" value="KDE41007.1"/>
    <property type="molecule type" value="Genomic_DNA"/>
</dbReference>
<dbReference type="STRING" id="267850.ADINL_0656"/>
<dbReference type="Proteomes" id="UP000027318">
    <property type="component" value="Unassembled WGS sequence"/>
</dbReference>
<organism evidence="2 3">
    <name type="scientific">Nitrincola lacisaponensis</name>
    <dbReference type="NCBI Taxonomy" id="267850"/>
    <lineage>
        <taxon>Bacteria</taxon>
        <taxon>Pseudomonadati</taxon>
        <taxon>Pseudomonadota</taxon>
        <taxon>Gammaproteobacteria</taxon>
        <taxon>Oceanospirillales</taxon>
        <taxon>Oceanospirillaceae</taxon>
        <taxon>Nitrincola</taxon>
    </lineage>
</organism>
<keyword evidence="3" id="KW-1185">Reference proteome</keyword>
<dbReference type="InterPro" id="IPR006842">
    <property type="entry name" value="Transposase_31"/>
</dbReference>
<evidence type="ECO:0000313" key="3">
    <source>
        <dbReference type="Proteomes" id="UP000027318"/>
    </source>
</evidence>
<proteinExistence type="predicted"/>
<evidence type="ECO:0000313" key="2">
    <source>
        <dbReference type="EMBL" id="KDE41007.1"/>
    </source>
</evidence>
<dbReference type="PANTHER" id="PTHR34611">
    <property type="match status" value="1"/>
</dbReference>
<comment type="caution">
    <text evidence="2">The sequence shown here is derived from an EMBL/GenBank/DDBJ whole genome shotgun (WGS) entry which is preliminary data.</text>
</comment>
<accession>A0A063Y9L1</accession>
<feature type="domain" description="Transposase (putative) YhgA-like" evidence="1">
    <location>
        <begin position="2"/>
        <end position="69"/>
    </location>
</feature>
<dbReference type="GO" id="GO:1990238">
    <property type="term" value="F:double-stranded DNA endonuclease activity"/>
    <property type="evidence" value="ECO:0007669"/>
    <property type="project" value="TreeGrafter"/>
</dbReference>
<dbReference type="PANTHER" id="PTHR34611:SF2">
    <property type="entry name" value="INACTIVE RECOMBINATION-PROMOTING NUCLEASE-LIKE PROTEIN RPNE-RELATED"/>
    <property type="match status" value="1"/>
</dbReference>
<name>A0A063Y9L1_9GAMM</name>
<evidence type="ECO:0000259" key="1">
    <source>
        <dbReference type="Pfam" id="PF04754"/>
    </source>
</evidence>